<keyword evidence="2" id="KW-1185">Reference proteome</keyword>
<organism evidence="1 2">
    <name type="scientific">Shewanella surugensis</name>
    <dbReference type="NCBI Taxonomy" id="212020"/>
    <lineage>
        <taxon>Bacteria</taxon>
        <taxon>Pseudomonadati</taxon>
        <taxon>Pseudomonadota</taxon>
        <taxon>Gammaproteobacteria</taxon>
        <taxon>Alteromonadales</taxon>
        <taxon>Shewanellaceae</taxon>
        <taxon>Shewanella</taxon>
    </lineage>
</organism>
<accession>A0ABT0LK32</accession>
<evidence type="ECO:0000313" key="2">
    <source>
        <dbReference type="Proteomes" id="UP001203423"/>
    </source>
</evidence>
<name>A0ABT0LK32_9GAMM</name>
<comment type="caution">
    <text evidence="1">The sequence shown here is derived from an EMBL/GenBank/DDBJ whole genome shotgun (WGS) entry which is preliminary data.</text>
</comment>
<protein>
    <submittedName>
        <fullName evidence="1">Uncharacterized protein</fullName>
    </submittedName>
</protein>
<reference evidence="1 2" key="1">
    <citation type="submission" date="2022-01" db="EMBL/GenBank/DDBJ databases">
        <title>Whole genome-based taxonomy of the Shewanellaceae.</title>
        <authorList>
            <person name="Martin-Rodriguez A.J."/>
        </authorList>
    </citation>
    <scope>NUCLEOTIDE SEQUENCE [LARGE SCALE GENOMIC DNA]</scope>
    <source>
        <strain evidence="1 2">DSM 17177</strain>
    </source>
</reference>
<proteinExistence type="predicted"/>
<dbReference type="RefSeq" id="WP_248943084.1">
    <property type="nucleotide sequence ID" value="NZ_JAKIKS010000186.1"/>
</dbReference>
<dbReference type="Proteomes" id="UP001203423">
    <property type="component" value="Unassembled WGS sequence"/>
</dbReference>
<gene>
    <name evidence="1" type="ORF">L2764_25040</name>
</gene>
<evidence type="ECO:0000313" key="1">
    <source>
        <dbReference type="EMBL" id="MCL1127647.1"/>
    </source>
</evidence>
<sequence length="62" mass="7356">MSVDIYVDLVEGFDYLMVQSTDMVDNPSRAYCLYDTDPGRYQYEQSSPLSIRQYQQSIRFEK</sequence>
<dbReference type="EMBL" id="JAKIKS010000186">
    <property type="protein sequence ID" value="MCL1127647.1"/>
    <property type="molecule type" value="Genomic_DNA"/>
</dbReference>